<dbReference type="Proteomes" id="UP001651158">
    <property type="component" value="Unassembled WGS sequence"/>
</dbReference>
<keyword evidence="2" id="KW-1185">Reference proteome</keyword>
<organism evidence="1 2">
    <name type="scientific">Taenia crassiceps</name>
    <dbReference type="NCBI Taxonomy" id="6207"/>
    <lineage>
        <taxon>Eukaryota</taxon>
        <taxon>Metazoa</taxon>
        <taxon>Spiralia</taxon>
        <taxon>Lophotrochozoa</taxon>
        <taxon>Platyhelminthes</taxon>
        <taxon>Cestoda</taxon>
        <taxon>Eucestoda</taxon>
        <taxon>Cyclophyllidea</taxon>
        <taxon>Taeniidae</taxon>
        <taxon>Taenia</taxon>
    </lineage>
</organism>
<name>A0ABR4Q4H3_9CEST</name>
<evidence type="ECO:0000313" key="2">
    <source>
        <dbReference type="Proteomes" id="UP001651158"/>
    </source>
</evidence>
<comment type="caution">
    <text evidence="1">The sequence shown here is derived from an EMBL/GenBank/DDBJ whole genome shotgun (WGS) entry which is preliminary data.</text>
</comment>
<sequence>MSQATSDALVLAGRSWSGVVTVTASAWLRMRLESLQVLSILVTDVIFLSICNRGAFELVTDFILQILVNMIGGDVFGFSLA</sequence>
<gene>
    <name evidence="1" type="ORF">TcWFU_007735</name>
</gene>
<evidence type="ECO:0000313" key="1">
    <source>
        <dbReference type="EMBL" id="KAL5104510.1"/>
    </source>
</evidence>
<reference evidence="1 2" key="1">
    <citation type="journal article" date="2022" name="Front. Cell. Infect. Microbiol.">
        <title>The Genomes of Two Strains of Taenia crassiceps the Animal Model for the Study of Human Cysticercosis.</title>
        <authorList>
            <person name="Bobes R.J."/>
            <person name="Estrada K."/>
            <person name="Rios-Valencia D.G."/>
            <person name="Calderon-Gallegos A."/>
            <person name="de la Torre P."/>
            <person name="Carrero J.C."/>
            <person name="Sanchez-Flores A."/>
            <person name="Laclette J.P."/>
        </authorList>
    </citation>
    <scope>NUCLEOTIDE SEQUENCE [LARGE SCALE GENOMIC DNA]</scope>
    <source>
        <strain evidence="1">WFUcys</strain>
    </source>
</reference>
<dbReference type="EMBL" id="JAKROA010000012">
    <property type="protein sequence ID" value="KAL5104510.1"/>
    <property type="molecule type" value="Genomic_DNA"/>
</dbReference>
<protein>
    <submittedName>
        <fullName evidence="1">Uncharacterized protein</fullName>
    </submittedName>
</protein>
<accession>A0ABR4Q4H3</accession>
<proteinExistence type="predicted"/>